<protein>
    <recommendedName>
        <fullName evidence="4">Transposase</fullName>
    </recommendedName>
</protein>
<evidence type="ECO:0000313" key="2">
    <source>
        <dbReference type="EMBL" id="KAK2652250.1"/>
    </source>
</evidence>
<dbReference type="PANTHER" id="PTHR33018">
    <property type="entry name" value="OS10G0338966 PROTEIN-RELATED"/>
    <property type="match status" value="1"/>
</dbReference>
<organism evidence="2 3">
    <name type="scientific">Dipteronia dyeriana</name>
    <dbReference type="NCBI Taxonomy" id="168575"/>
    <lineage>
        <taxon>Eukaryota</taxon>
        <taxon>Viridiplantae</taxon>
        <taxon>Streptophyta</taxon>
        <taxon>Embryophyta</taxon>
        <taxon>Tracheophyta</taxon>
        <taxon>Spermatophyta</taxon>
        <taxon>Magnoliopsida</taxon>
        <taxon>eudicotyledons</taxon>
        <taxon>Gunneridae</taxon>
        <taxon>Pentapetalae</taxon>
        <taxon>rosids</taxon>
        <taxon>malvids</taxon>
        <taxon>Sapindales</taxon>
        <taxon>Sapindaceae</taxon>
        <taxon>Hippocastanoideae</taxon>
        <taxon>Acereae</taxon>
        <taxon>Dipteronia</taxon>
    </lineage>
</organism>
<dbReference type="PANTHER" id="PTHR33018:SF31">
    <property type="entry name" value="TRANSPOSASE, PTTA_EN_SPM, PLANT"/>
    <property type="match status" value="1"/>
</dbReference>
<sequence>MDSSRTQQHIPVTYERWSKVPSEIKEKIWKRAKLYFKLEEWSKKQILSSTSSKWRCFKSHLTSTYIVPFKDKPEVLKHPPSMYDFVEQKHWEAFVRIRLSEQWMKFRQIQKTRQGKDMYHHRISRKGYANLEVELKRSLGSNDEIERSVLWKEARVNKKGEYDNEAVRERAKRIDELIEKRKEGALSTSGSQDVLTMALETPDHRGQLRGLGQFVTPTSYFGRANSRLLSEEVRLMKQRVNFLEETMEKMSQEIRTMKELGQSAKLIMMQTLITLGRSVTKNKSRQVTLQRIDLMYLCKRYAV</sequence>
<keyword evidence="3" id="KW-1185">Reference proteome</keyword>
<dbReference type="AlphaFoldDB" id="A0AAD9X3U7"/>
<dbReference type="Proteomes" id="UP001280121">
    <property type="component" value="Unassembled WGS sequence"/>
</dbReference>
<proteinExistence type="predicted"/>
<dbReference type="Pfam" id="PF03004">
    <property type="entry name" value="Transposase_24"/>
    <property type="match status" value="1"/>
</dbReference>
<keyword evidence="1" id="KW-0175">Coiled coil</keyword>
<reference evidence="2" key="1">
    <citation type="journal article" date="2023" name="Plant J.">
        <title>Genome sequences and population genomics provide insights into the demographic history, inbreeding, and mutation load of two 'living fossil' tree species of Dipteronia.</title>
        <authorList>
            <person name="Feng Y."/>
            <person name="Comes H.P."/>
            <person name="Chen J."/>
            <person name="Zhu S."/>
            <person name="Lu R."/>
            <person name="Zhang X."/>
            <person name="Li P."/>
            <person name="Qiu J."/>
            <person name="Olsen K.M."/>
            <person name="Qiu Y."/>
        </authorList>
    </citation>
    <scope>NUCLEOTIDE SEQUENCE</scope>
    <source>
        <strain evidence="2">KIB01</strain>
    </source>
</reference>
<gene>
    <name evidence="2" type="ORF">Ddye_012106</name>
</gene>
<dbReference type="EMBL" id="JANJYI010000004">
    <property type="protein sequence ID" value="KAK2652250.1"/>
    <property type="molecule type" value="Genomic_DNA"/>
</dbReference>
<comment type="caution">
    <text evidence="2">The sequence shown here is derived from an EMBL/GenBank/DDBJ whole genome shotgun (WGS) entry which is preliminary data.</text>
</comment>
<accession>A0AAD9X3U7</accession>
<name>A0AAD9X3U7_9ROSI</name>
<feature type="coiled-coil region" evidence="1">
    <location>
        <begin position="233"/>
        <end position="260"/>
    </location>
</feature>
<evidence type="ECO:0000256" key="1">
    <source>
        <dbReference type="SAM" id="Coils"/>
    </source>
</evidence>
<evidence type="ECO:0000313" key="3">
    <source>
        <dbReference type="Proteomes" id="UP001280121"/>
    </source>
</evidence>
<evidence type="ECO:0008006" key="4">
    <source>
        <dbReference type="Google" id="ProtNLM"/>
    </source>
</evidence>
<dbReference type="InterPro" id="IPR004252">
    <property type="entry name" value="Probable_transposase_24"/>
</dbReference>